<protein>
    <submittedName>
        <fullName evidence="2">Uncharacterized protein</fullName>
    </submittedName>
</protein>
<dbReference type="EMBL" id="JAANBB010000155">
    <property type="protein sequence ID" value="KAF7548202.1"/>
    <property type="molecule type" value="Genomic_DNA"/>
</dbReference>
<feature type="region of interest" description="Disordered" evidence="1">
    <location>
        <begin position="114"/>
        <end position="161"/>
    </location>
</feature>
<dbReference type="Proteomes" id="UP000722485">
    <property type="component" value="Unassembled WGS sequence"/>
</dbReference>
<evidence type="ECO:0000313" key="3">
    <source>
        <dbReference type="Proteomes" id="UP000722485"/>
    </source>
</evidence>
<proteinExistence type="predicted"/>
<sequence length="161" mass="16715">MTVDMAAARSLSATTSLAGLASLPTGSPPRSDHPEDILLGARTLCLSCEQAPSITNSSLAQLLSLASSGQLVQLVQIGQLGQLVQLGQIVQLGQLSPELPVASPLPTNNPMTTIPLPPSAVLPTHPTTTRDTLLAMRSPPNRPPRAPRASLPPPSSRRLTS</sequence>
<evidence type="ECO:0000313" key="2">
    <source>
        <dbReference type="EMBL" id="KAF7548202.1"/>
    </source>
</evidence>
<feature type="compositionally biased region" description="Pro residues" evidence="1">
    <location>
        <begin position="140"/>
        <end position="155"/>
    </location>
</feature>
<reference evidence="2" key="1">
    <citation type="submission" date="2020-03" db="EMBL/GenBank/DDBJ databases">
        <title>Draft Genome Sequence of Cylindrodendrum hubeiense.</title>
        <authorList>
            <person name="Buettner E."/>
            <person name="Kellner H."/>
        </authorList>
    </citation>
    <scope>NUCLEOTIDE SEQUENCE</scope>
    <source>
        <strain evidence="2">IHI 201604</strain>
    </source>
</reference>
<organism evidence="2 3">
    <name type="scientific">Cylindrodendrum hubeiense</name>
    <dbReference type="NCBI Taxonomy" id="595255"/>
    <lineage>
        <taxon>Eukaryota</taxon>
        <taxon>Fungi</taxon>
        <taxon>Dikarya</taxon>
        <taxon>Ascomycota</taxon>
        <taxon>Pezizomycotina</taxon>
        <taxon>Sordariomycetes</taxon>
        <taxon>Hypocreomycetidae</taxon>
        <taxon>Hypocreales</taxon>
        <taxon>Nectriaceae</taxon>
        <taxon>Cylindrodendrum</taxon>
    </lineage>
</organism>
<gene>
    <name evidence="2" type="ORF">G7Z17_g7198</name>
</gene>
<dbReference type="AlphaFoldDB" id="A0A9P5H9G7"/>
<evidence type="ECO:0000256" key="1">
    <source>
        <dbReference type="SAM" id="MobiDB-lite"/>
    </source>
</evidence>
<comment type="caution">
    <text evidence="2">The sequence shown here is derived from an EMBL/GenBank/DDBJ whole genome shotgun (WGS) entry which is preliminary data.</text>
</comment>
<keyword evidence="3" id="KW-1185">Reference proteome</keyword>
<accession>A0A9P5H9G7</accession>
<name>A0A9P5H9G7_9HYPO</name>